<proteinExistence type="predicted"/>
<evidence type="ECO:0000313" key="2">
    <source>
        <dbReference type="EMBL" id="VVN78572.1"/>
    </source>
</evidence>
<dbReference type="InterPro" id="IPR054232">
    <property type="entry name" value="DUF6957"/>
</dbReference>
<dbReference type="Pfam" id="PF22275">
    <property type="entry name" value="DUF6957"/>
    <property type="match status" value="1"/>
</dbReference>
<dbReference type="AlphaFoldDB" id="A0A5E7AGG8"/>
<evidence type="ECO:0000313" key="3">
    <source>
        <dbReference type="Proteomes" id="UP000326557"/>
    </source>
</evidence>
<evidence type="ECO:0000259" key="1">
    <source>
        <dbReference type="Pfam" id="PF22275"/>
    </source>
</evidence>
<dbReference type="EMBL" id="CABVHP010000002">
    <property type="protein sequence ID" value="VVN78572.1"/>
    <property type="molecule type" value="Genomic_DNA"/>
</dbReference>
<reference evidence="2 3" key="1">
    <citation type="submission" date="2019-09" db="EMBL/GenBank/DDBJ databases">
        <authorList>
            <person name="Chandra G."/>
            <person name="Truman W A."/>
        </authorList>
    </citation>
    <scope>NUCLEOTIDE SEQUENCE [LARGE SCALE GENOMIC DNA]</scope>
    <source>
        <strain evidence="2">PS704</strain>
    </source>
</reference>
<gene>
    <name evidence="2" type="ORF">PS704_00909</name>
</gene>
<organism evidence="2 3">
    <name type="scientific">Pseudomonas fluorescens</name>
    <dbReference type="NCBI Taxonomy" id="294"/>
    <lineage>
        <taxon>Bacteria</taxon>
        <taxon>Pseudomonadati</taxon>
        <taxon>Pseudomonadota</taxon>
        <taxon>Gammaproteobacteria</taxon>
        <taxon>Pseudomonadales</taxon>
        <taxon>Pseudomonadaceae</taxon>
        <taxon>Pseudomonas</taxon>
    </lineage>
</organism>
<sequence>MKKMIVTDAELLSNLLFGPGQPLGGSRLGDEELVRLASETFSEKPFCVVRHWMLLDVMLPQSMEKDIKAQGTQATILYAQVMVFDSRGMHQPGGSVLSSYQLEFDGCVFESKDTVFILAGRGSRKHASLPAVQALAAY</sequence>
<dbReference type="RefSeq" id="WP_224792438.1">
    <property type="nucleotide sequence ID" value="NZ_CABVHP010000002.1"/>
</dbReference>
<feature type="domain" description="DUF6957" evidence="1">
    <location>
        <begin position="25"/>
        <end position="132"/>
    </location>
</feature>
<name>A0A5E7AGG8_PSEFL</name>
<accession>A0A5E7AGG8</accession>
<dbReference type="Proteomes" id="UP000326557">
    <property type="component" value="Unassembled WGS sequence"/>
</dbReference>
<protein>
    <recommendedName>
        <fullName evidence="1">DUF6957 domain-containing protein</fullName>
    </recommendedName>
</protein>